<organism evidence="2 3">
    <name type="scientific">Puccinia striiformis</name>
    <dbReference type="NCBI Taxonomy" id="27350"/>
    <lineage>
        <taxon>Eukaryota</taxon>
        <taxon>Fungi</taxon>
        <taxon>Dikarya</taxon>
        <taxon>Basidiomycota</taxon>
        <taxon>Pucciniomycotina</taxon>
        <taxon>Pucciniomycetes</taxon>
        <taxon>Pucciniales</taxon>
        <taxon>Pucciniaceae</taxon>
        <taxon>Puccinia</taxon>
    </lineage>
</organism>
<proteinExistence type="predicted"/>
<sequence>MAAYADGLNPSTAIPEMELVAQITPAADVRFIFIVKKQTSFKRLVHMQINKDPRLGPCIILCGRGTPDLSTRQLANRLSTHEELVKRGVSTYIISDANPYGYSITFCYKYGSWALQFYEGLTSRNAIRIGVTPMDWNEFNVHVSQIQPMDEEDYHKLKFLLDDNQISDSERSELEVFKEGQKSDLGIIFTSLDVQIAGNPQDTREKVNLE</sequence>
<dbReference type="GO" id="GO:0003918">
    <property type="term" value="F:DNA topoisomerase type II (double strand cut, ATP-hydrolyzing) activity"/>
    <property type="evidence" value="ECO:0007669"/>
    <property type="project" value="InterPro"/>
</dbReference>
<dbReference type="VEuPathDB" id="FungiDB:PSTT_11092"/>
<accession>A0A2S4V1V9</accession>
<dbReference type="SUPFAM" id="SSF56726">
    <property type="entry name" value="DNA topoisomerase IV, alpha subunit"/>
    <property type="match status" value="1"/>
</dbReference>
<feature type="non-terminal residue" evidence="2">
    <location>
        <position position="210"/>
    </location>
</feature>
<dbReference type="EMBL" id="PKSL01000125">
    <property type="protein sequence ID" value="POW03480.1"/>
    <property type="molecule type" value="Genomic_DNA"/>
</dbReference>
<name>A0A2S4V1V9_9BASI</name>
<dbReference type="VEuPathDB" id="FungiDB:PSHT_13798"/>
<reference evidence="2" key="1">
    <citation type="submission" date="2017-12" db="EMBL/GenBank/DDBJ databases">
        <title>Gene loss provides genomic basis for host adaptation in cereal stripe rust fungi.</title>
        <authorList>
            <person name="Xia C."/>
        </authorList>
    </citation>
    <scope>NUCLEOTIDE SEQUENCE [LARGE SCALE GENOMIC DNA]</scope>
    <source>
        <strain evidence="2">93-210</strain>
    </source>
</reference>
<evidence type="ECO:0000313" key="3">
    <source>
        <dbReference type="Proteomes" id="UP000239156"/>
    </source>
</evidence>
<dbReference type="Proteomes" id="UP000239156">
    <property type="component" value="Unassembled WGS sequence"/>
</dbReference>
<dbReference type="InterPro" id="IPR002815">
    <property type="entry name" value="Spo11/TopoVI_A"/>
</dbReference>
<dbReference type="InterPro" id="IPR034136">
    <property type="entry name" value="TOPRIM_Topo6A/Spo11"/>
</dbReference>
<comment type="caution">
    <text evidence="2">The sequence shown here is derived from an EMBL/GenBank/DDBJ whole genome shotgun (WGS) entry which is preliminary data.</text>
</comment>
<feature type="domain" description="Topoisomerase 6 subunit A/Spo11 TOPRIM" evidence="1">
    <location>
        <begin position="31"/>
        <end position="183"/>
    </location>
</feature>
<evidence type="ECO:0000313" key="2">
    <source>
        <dbReference type="EMBL" id="POW03480.1"/>
    </source>
</evidence>
<dbReference type="GO" id="GO:0003677">
    <property type="term" value="F:DNA binding"/>
    <property type="evidence" value="ECO:0007669"/>
    <property type="project" value="InterPro"/>
</dbReference>
<dbReference type="Gene3D" id="3.40.1360.10">
    <property type="match status" value="1"/>
</dbReference>
<dbReference type="GO" id="GO:0042138">
    <property type="term" value="P:meiotic DNA double-strand break formation"/>
    <property type="evidence" value="ECO:0007669"/>
    <property type="project" value="TreeGrafter"/>
</dbReference>
<dbReference type="PANTHER" id="PTHR10848">
    <property type="entry name" value="MEIOTIC RECOMBINATION PROTEIN SPO11"/>
    <property type="match status" value="1"/>
</dbReference>
<dbReference type="GO" id="GO:0000228">
    <property type="term" value="C:nuclear chromosome"/>
    <property type="evidence" value="ECO:0007669"/>
    <property type="project" value="TreeGrafter"/>
</dbReference>
<dbReference type="GO" id="GO:0000706">
    <property type="term" value="P:meiotic DNA double-strand break processing"/>
    <property type="evidence" value="ECO:0007669"/>
    <property type="project" value="TreeGrafter"/>
</dbReference>
<protein>
    <recommendedName>
        <fullName evidence="1">Topoisomerase 6 subunit A/Spo11 TOPRIM domain-containing protein</fullName>
    </recommendedName>
</protein>
<dbReference type="Pfam" id="PF21180">
    <property type="entry name" value="TOP6A-Spo11_Toprim"/>
    <property type="match status" value="1"/>
</dbReference>
<evidence type="ECO:0000259" key="1">
    <source>
        <dbReference type="Pfam" id="PF21180"/>
    </source>
</evidence>
<dbReference type="GO" id="GO:0007131">
    <property type="term" value="P:reciprocal meiotic recombination"/>
    <property type="evidence" value="ECO:0007669"/>
    <property type="project" value="TreeGrafter"/>
</dbReference>
<dbReference type="PANTHER" id="PTHR10848:SF0">
    <property type="entry name" value="MEIOTIC RECOMBINATION PROTEIN SPO11"/>
    <property type="match status" value="1"/>
</dbReference>
<dbReference type="AlphaFoldDB" id="A0A2S4V1V9"/>
<dbReference type="InterPro" id="IPR036078">
    <property type="entry name" value="Spo11/TopoVI_A_sf"/>
</dbReference>
<keyword evidence="3" id="KW-1185">Reference proteome</keyword>
<gene>
    <name evidence="2" type="ORF">PSTT_11092</name>
</gene>